<name>F6G9N2_RALS8</name>
<accession>F6G9N2</accession>
<organism evidence="1 2">
    <name type="scientific">Ralstonia solanacearum (strain Po82)</name>
    <dbReference type="NCBI Taxonomy" id="1031711"/>
    <lineage>
        <taxon>Bacteria</taxon>
        <taxon>Pseudomonadati</taxon>
        <taxon>Pseudomonadota</taxon>
        <taxon>Betaproteobacteria</taxon>
        <taxon>Burkholderiales</taxon>
        <taxon>Burkholderiaceae</taxon>
        <taxon>Ralstonia</taxon>
        <taxon>Ralstonia solanacearum species complex</taxon>
    </lineage>
</organism>
<reference evidence="1 2" key="1">
    <citation type="journal article" date="2011" name="J. Bacteriol.">
        <title>Complete genome sequence of the plant pathogen Ralstonia solanacearum strain Po82.</title>
        <authorList>
            <person name="Xu J."/>
            <person name="Zheng H.J."/>
            <person name="Liu L."/>
            <person name="Pan Z.C."/>
            <person name="Prior P."/>
            <person name="Tang B."/>
            <person name="Xu J.S."/>
            <person name="Zhang H."/>
            <person name="Tian Q."/>
            <person name="Zhang L.Q."/>
            <person name="Feng J."/>
        </authorList>
    </citation>
    <scope>NUCLEOTIDE SEQUENCE [LARGE SCALE GENOMIC DNA]</scope>
    <source>
        <strain evidence="2">Po82</strain>
    </source>
</reference>
<dbReference type="EMBL" id="CP002820">
    <property type="protein sequence ID" value="AEG71945.1"/>
    <property type="molecule type" value="Genomic_DNA"/>
</dbReference>
<dbReference type="Proteomes" id="UP000007953">
    <property type="component" value="Plasmid megaplasmid"/>
</dbReference>
<evidence type="ECO:0000313" key="1">
    <source>
        <dbReference type="EMBL" id="AEG71945.1"/>
    </source>
</evidence>
<sequence length="55" mass="6077">MCGCFADVACALSQVRQVRQVRAPRVRWREVGRLAASRPEAKPIANGRTVEVDPV</sequence>
<dbReference type="AlphaFoldDB" id="F6G9N2"/>
<dbReference type="KEGG" id="rsn:RSPO_m01310"/>
<geneLocation type="plasmid" evidence="2"/>
<protein>
    <submittedName>
        <fullName evidence="1">Uncharacterized protein</fullName>
    </submittedName>
</protein>
<gene>
    <name evidence="1" type="ordered locus">RSPO_m01310</name>
</gene>
<proteinExistence type="predicted"/>
<dbReference type="HOGENOM" id="CLU_3029150_0_0_4"/>
<dbReference type="PATRIC" id="fig|1031711.3.peg.4504"/>
<keyword evidence="1" id="KW-0614">Plasmid</keyword>
<evidence type="ECO:0000313" key="2">
    <source>
        <dbReference type="Proteomes" id="UP000007953"/>
    </source>
</evidence>